<evidence type="ECO:0000256" key="3">
    <source>
        <dbReference type="ARBA" id="ARBA00022692"/>
    </source>
</evidence>
<dbReference type="eggNOG" id="COG0728">
    <property type="taxonomic scope" value="Bacteria"/>
</dbReference>
<keyword evidence="3 10" id="KW-0812">Transmembrane</keyword>
<feature type="transmembrane region" description="Helical" evidence="10">
    <location>
        <begin position="407"/>
        <end position="426"/>
    </location>
</feature>
<dbReference type="InParanoid" id="D4H869"/>
<feature type="transmembrane region" description="Helical" evidence="10">
    <location>
        <begin position="385"/>
        <end position="401"/>
    </location>
</feature>
<dbReference type="KEGG" id="dap:Dacet_1448"/>
<comment type="pathway">
    <text evidence="10">Cell wall biogenesis; peptidoglycan biosynthesis.</text>
</comment>
<comment type="similarity">
    <text evidence="9 10 11">Belongs to the MurJ/MviN family.</text>
</comment>
<evidence type="ECO:0000256" key="11">
    <source>
        <dbReference type="PIRNR" id="PIRNR002869"/>
    </source>
</evidence>
<dbReference type="UniPathway" id="UPA00219"/>
<dbReference type="AlphaFoldDB" id="D4H869"/>
<dbReference type="HOGENOM" id="CLU_006797_5_3_0"/>
<keyword evidence="10 11" id="KW-0961">Cell wall biogenesis/degradation</keyword>
<dbReference type="PANTHER" id="PTHR47019">
    <property type="entry name" value="LIPID II FLIPPASE MURJ"/>
    <property type="match status" value="1"/>
</dbReference>
<evidence type="ECO:0000256" key="4">
    <source>
        <dbReference type="ARBA" id="ARBA00022960"/>
    </source>
</evidence>
<evidence type="ECO:0000256" key="1">
    <source>
        <dbReference type="ARBA" id="ARBA00004651"/>
    </source>
</evidence>
<feature type="transmembrane region" description="Helical" evidence="10">
    <location>
        <begin position="231"/>
        <end position="264"/>
    </location>
</feature>
<evidence type="ECO:0000256" key="2">
    <source>
        <dbReference type="ARBA" id="ARBA00022475"/>
    </source>
</evidence>
<evidence type="ECO:0000256" key="6">
    <source>
        <dbReference type="ARBA" id="ARBA00022989"/>
    </source>
</evidence>
<feature type="transmembrane region" description="Helical" evidence="10">
    <location>
        <begin position="158"/>
        <end position="180"/>
    </location>
</feature>
<dbReference type="Pfam" id="PF03023">
    <property type="entry name" value="MurJ"/>
    <property type="match status" value="1"/>
</dbReference>
<accession>D4H869</accession>
<keyword evidence="4 10" id="KW-0133">Cell shape</keyword>
<gene>
    <name evidence="10" type="primary">murJ</name>
    <name evidence="12" type="ordered locus">Dacet_1448</name>
</gene>
<dbReference type="GO" id="GO:0015648">
    <property type="term" value="F:lipid-linked peptidoglycan transporter activity"/>
    <property type="evidence" value="ECO:0007669"/>
    <property type="project" value="UniProtKB-UniRule"/>
</dbReference>
<feature type="transmembrane region" description="Helical" evidence="10">
    <location>
        <begin position="352"/>
        <end position="373"/>
    </location>
</feature>
<evidence type="ECO:0000256" key="8">
    <source>
        <dbReference type="ARBA" id="ARBA00060041"/>
    </source>
</evidence>
<feature type="transmembrane region" description="Helical" evidence="10">
    <location>
        <begin position="438"/>
        <end position="460"/>
    </location>
</feature>
<comment type="subcellular location">
    <subcellularLocation>
        <location evidence="10">Cell inner membrane</location>
        <topology evidence="10">Multi-pass membrane protein</topology>
    </subcellularLocation>
    <subcellularLocation>
        <location evidence="1">Cell membrane</location>
        <topology evidence="1">Multi-pass membrane protein</topology>
    </subcellularLocation>
</comment>
<feature type="transmembrane region" description="Helical" evidence="10">
    <location>
        <begin position="186"/>
        <end position="210"/>
    </location>
</feature>
<dbReference type="GO" id="GO:0009252">
    <property type="term" value="P:peptidoglycan biosynthetic process"/>
    <property type="evidence" value="ECO:0007669"/>
    <property type="project" value="UniProtKB-UniRule"/>
</dbReference>
<dbReference type="GO" id="GO:0071555">
    <property type="term" value="P:cell wall organization"/>
    <property type="evidence" value="ECO:0007669"/>
    <property type="project" value="UniProtKB-UniRule"/>
</dbReference>
<dbReference type="GO" id="GO:0005886">
    <property type="term" value="C:plasma membrane"/>
    <property type="evidence" value="ECO:0007669"/>
    <property type="project" value="UniProtKB-SubCell"/>
</dbReference>
<feature type="transmembrane region" description="Helical" evidence="10">
    <location>
        <begin position="466"/>
        <end position="484"/>
    </location>
</feature>
<dbReference type="GO" id="GO:0008360">
    <property type="term" value="P:regulation of cell shape"/>
    <property type="evidence" value="ECO:0007669"/>
    <property type="project" value="UniProtKB-UniRule"/>
</dbReference>
<proteinExistence type="inferred from homology"/>
<keyword evidence="2 10" id="KW-1003">Cell membrane</keyword>
<dbReference type="InterPro" id="IPR051050">
    <property type="entry name" value="Lipid_II_flippase_MurJ/MviN"/>
</dbReference>
<dbReference type="HAMAP" id="MF_02078">
    <property type="entry name" value="MurJ_MviN"/>
    <property type="match status" value="1"/>
</dbReference>
<dbReference type="PRINTS" id="PR01806">
    <property type="entry name" value="VIRFACTRMVIN"/>
</dbReference>
<evidence type="ECO:0000256" key="10">
    <source>
        <dbReference type="HAMAP-Rule" id="MF_02078"/>
    </source>
</evidence>
<evidence type="ECO:0000256" key="5">
    <source>
        <dbReference type="ARBA" id="ARBA00022984"/>
    </source>
</evidence>
<keyword evidence="5 10" id="KW-0573">Peptidoglycan synthesis</keyword>
<evidence type="ECO:0000256" key="7">
    <source>
        <dbReference type="ARBA" id="ARBA00023136"/>
    </source>
</evidence>
<name>D4H869_DENA2</name>
<reference evidence="12 13" key="1">
    <citation type="journal article" date="2010" name="Stand. Genomic Sci.">
        <title>Complete genome sequence of Denitrovibrio acetiphilus type strain (N2460).</title>
        <authorList>
            <person name="Kiss H."/>
            <person name="Lang E."/>
            <person name="Lapidus A."/>
            <person name="Copeland A."/>
            <person name="Nolan M."/>
            <person name="Glavina Del Rio T."/>
            <person name="Chen F."/>
            <person name="Lucas S."/>
            <person name="Tice H."/>
            <person name="Cheng J.F."/>
            <person name="Han C."/>
            <person name="Goodwin L."/>
            <person name="Pitluck S."/>
            <person name="Liolios K."/>
            <person name="Pati A."/>
            <person name="Ivanova N."/>
            <person name="Mavromatis K."/>
            <person name="Chen A."/>
            <person name="Palaniappan K."/>
            <person name="Land M."/>
            <person name="Hauser L."/>
            <person name="Chang Y.J."/>
            <person name="Jeffries C.D."/>
            <person name="Detter J.C."/>
            <person name="Brettin T."/>
            <person name="Spring S."/>
            <person name="Rohde M."/>
            <person name="Goker M."/>
            <person name="Woyke T."/>
            <person name="Bristow J."/>
            <person name="Eisen J.A."/>
            <person name="Markowitz V."/>
            <person name="Hugenholtz P."/>
            <person name="Kyrpides N.C."/>
            <person name="Klenk H.P."/>
        </authorList>
    </citation>
    <scope>NUCLEOTIDE SEQUENCE [LARGE SCALE GENOMIC DNA]</scope>
    <source>
        <strain evidence="13">DSM 12809 / NBRC 114555 / N2460</strain>
    </source>
</reference>
<evidence type="ECO:0000256" key="9">
    <source>
        <dbReference type="ARBA" id="ARBA00061532"/>
    </source>
</evidence>
<dbReference type="STRING" id="522772.Dacet_1448"/>
<dbReference type="Proteomes" id="UP000002012">
    <property type="component" value="Chromosome"/>
</dbReference>
<keyword evidence="6 10" id="KW-1133">Transmembrane helix</keyword>
<organism evidence="12 13">
    <name type="scientific">Denitrovibrio acetiphilus (strain DSM 12809 / NBRC 114555 / N2460)</name>
    <dbReference type="NCBI Taxonomy" id="522772"/>
    <lineage>
        <taxon>Bacteria</taxon>
        <taxon>Pseudomonadati</taxon>
        <taxon>Deferribacterota</taxon>
        <taxon>Deferribacteres</taxon>
        <taxon>Deferribacterales</taxon>
        <taxon>Geovibrionaceae</taxon>
        <taxon>Denitrovibrio</taxon>
    </lineage>
</organism>
<dbReference type="RefSeq" id="WP_013010739.1">
    <property type="nucleotide sequence ID" value="NC_013943.1"/>
</dbReference>
<dbReference type="PaxDb" id="522772-Dacet_1448"/>
<keyword evidence="13" id="KW-1185">Reference proteome</keyword>
<dbReference type="FunCoup" id="D4H869">
    <property type="interactions" value="354"/>
</dbReference>
<dbReference type="CDD" id="cd13123">
    <property type="entry name" value="MATE_MurJ_like"/>
    <property type="match status" value="1"/>
</dbReference>
<comment type="function">
    <text evidence="8 10 11">Involved in peptidoglycan biosynthesis. Transports lipid-linked peptidoglycan precursors from the inner to the outer leaflet of the cytoplasmic membrane.</text>
</comment>
<feature type="transmembrane region" description="Helical" evidence="10">
    <location>
        <begin position="84"/>
        <end position="108"/>
    </location>
</feature>
<evidence type="ECO:0000313" key="13">
    <source>
        <dbReference type="Proteomes" id="UP000002012"/>
    </source>
</evidence>
<keyword evidence="7 10" id="KW-0472">Membrane</keyword>
<feature type="transmembrane region" description="Helical" evidence="10">
    <location>
        <begin position="128"/>
        <end position="151"/>
    </location>
</feature>
<dbReference type="PANTHER" id="PTHR47019:SF1">
    <property type="entry name" value="LIPID II FLIPPASE MURJ"/>
    <property type="match status" value="1"/>
</dbReference>
<keyword evidence="10 11" id="KW-0813">Transport</keyword>
<dbReference type="PIRSF" id="PIRSF002869">
    <property type="entry name" value="MviN"/>
    <property type="match status" value="1"/>
</dbReference>
<feature type="transmembrane region" description="Helical" evidence="10">
    <location>
        <begin position="27"/>
        <end position="48"/>
    </location>
</feature>
<sequence>MSGFIYKVLKSGLGIFTSRIFGLIRDVAVAGFFGASGVTDAFFVAFAIPNLFRAFFAEGALSSAFVPFLSDNMSLKSRQAADNYLTSLIVAVSGMICAILFFTTLFPTQIVTMFMPGYADDADLIAKAASMVVVLMPYLLFVTICALLSGYLNLKGSYYIPSSSTAILNIAMIVGAWIGFQRGIDIMYLCYGVFAGGVLQLVYVMSYAFYKGFRPNLKGGYSRDVRKTFYLVIPSLAGVGINQLNFMVGRILASFLTVGSISYLYYANRLFQFPLGMFAVAVGTVTLTEISRANTEGDLSRRNNLINKAVNAIFIIMLPASTGLIVLAYPIIEIVYARMNFSLSDVGATASALQMYTVGLMFYSMLNVFSRVFHSEKDMKTPVKGAFIALIANIVFNLILIKPMGHAGIALASGIAAGMNCLYLYVKMRDYKYDFMKNIKLLIKIAIACFFMGGATYSLFLAGLNIIPVILIGCIVYFVSLRLTGIHIRSALR</sequence>
<evidence type="ECO:0000313" key="12">
    <source>
        <dbReference type="EMBL" id="ADD68218.1"/>
    </source>
</evidence>
<protein>
    <recommendedName>
        <fullName evidence="10">Probable lipid II flippase MurJ</fullName>
    </recommendedName>
</protein>
<dbReference type="InterPro" id="IPR004268">
    <property type="entry name" value="MurJ"/>
</dbReference>
<dbReference type="OrthoDB" id="9804143at2"/>
<dbReference type="NCBIfam" id="TIGR01695">
    <property type="entry name" value="murJ_mviN"/>
    <property type="match status" value="1"/>
</dbReference>
<feature type="transmembrane region" description="Helical" evidence="10">
    <location>
        <begin position="309"/>
        <end position="332"/>
    </location>
</feature>
<dbReference type="GO" id="GO:0034204">
    <property type="term" value="P:lipid translocation"/>
    <property type="evidence" value="ECO:0007669"/>
    <property type="project" value="TreeGrafter"/>
</dbReference>
<keyword evidence="10" id="KW-0997">Cell inner membrane</keyword>
<dbReference type="EMBL" id="CP001968">
    <property type="protein sequence ID" value="ADD68218.1"/>
    <property type="molecule type" value="Genomic_DNA"/>
</dbReference>